<keyword evidence="4" id="KW-1185">Reference proteome</keyword>
<evidence type="ECO:0000313" key="4">
    <source>
        <dbReference type="Proteomes" id="UP000018208"/>
    </source>
</evidence>
<dbReference type="VEuPathDB" id="GiardiaDB:SS50377_28088"/>
<gene>
    <name evidence="2" type="ORF">SS50377_17959</name>
    <name evidence="3" type="ORF">SS50377_28088</name>
</gene>
<proteinExistence type="predicted"/>
<dbReference type="EMBL" id="AUWU02000008">
    <property type="protein sequence ID" value="KAH0570113.1"/>
    <property type="molecule type" value="Genomic_DNA"/>
</dbReference>
<dbReference type="EMBL" id="KI546159">
    <property type="protein sequence ID" value="EST42639.1"/>
    <property type="molecule type" value="Genomic_DNA"/>
</dbReference>
<reference evidence="2 3" key="1">
    <citation type="journal article" date="2014" name="PLoS Genet.">
        <title>The Genome of Spironucleus salmonicida Highlights a Fish Pathogen Adapted to Fluctuating Environments.</title>
        <authorList>
            <person name="Xu F."/>
            <person name="Jerlstrom-Hultqvist J."/>
            <person name="Einarsson E."/>
            <person name="Astvaldsson A."/>
            <person name="Svard S.G."/>
            <person name="Andersson J.O."/>
        </authorList>
    </citation>
    <scope>NUCLEOTIDE SEQUENCE</scope>
    <source>
        <strain evidence="3">ATCC 50377</strain>
    </source>
</reference>
<evidence type="ECO:0000256" key="1">
    <source>
        <dbReference type="SAM" id="Coils"/>
    </source>
</evidence>
<evidence type="ECO:0000313" key="2">
    <source>
        <dbReference type="EMBL" id="EST42639.1"/>
    </source>
</evidence>
<dbReference type="Proteomes" id="UP000018208">
    <property type="component" value="Unassembled WGS sequence"/>
</dbReference>
<reference evidence="3" key="2">
    <citation type="submission" date="2020-12" db="EMBL/GenBank/DDBJ databases">
        <title>New Spironucleus salmonicida genome in near-complete chromosomes.</title>
        <authorList>
            <person name="Xu F."/>
            <person name="Kurt Z."/>
            <person name="Jimenez-Gonzalez A."/>
            <person name="Astvaldsson A."/>
            <person name="Andersson J.O."/>
            <person name="Svard S.G."/>
        </authorList>
    </citation>
    <scope>NUCLEOTIDE SEQUENCE</scope>
    <source>
        <strain evidence="3">ATCC 50377</strain>
    </source>
</reference>
<name>V6LPI7_9EUKA</name>
<feature type="coiled-coil region" evidence="1">
    <location>
        <begin position="112"/>
        <end position="154"/>
    </location>
</feature>
<accession>V6LPI7</accession>
<organism evidence="2">
    <name type="scientific">Spironucleus salmonicida</name>
    <dbReference type="NCBI Taxonomy" id="348837"/>
    <lineage>
        <taxon>Eukaryota</taxon>
        <taxon>Metamonada</taxon>
        <taxon>Diplomonadida</taxon>
        <taxon>Hexamitidae</taxon>
        <taxon>Hexamitinae</taxon>
        <taxon>Spironucleus</taxon>
    </lineage>
</organism>
<keyword evidence="1" id="KW-0175">Coiled coil</keyword>
<dbReference type="AlphaFoldDB" id="V6LPI7"/>
<protein>
    <submittedName>
        <fullName evidence="2">Uncharacterized protein</fullName>
    </submittedName>
</protein>
<sequence length="292" mass="34992">MYCPISYQNSQSQLIPAKVSHIQSANTWRELYSRSNLGQQIQRHKQEQKENYIKNRTRITQNIQSSDTSTEIFKTLQPNRYYGKERNFAFCDSTLPLRNQSTIPFVNSPILIQQNQKHIKLIEQQVENLQNLYLQNLNKKIVILNDKVQESVVEQVEDNSINHLNPECEMQQLVQQIDQFDLHMSQQQSQVEMLESHNFIRKNNEDRQKYYQQQLEELYPELQQSINPSYSQYPQQFPQQQNSQNYCNITTQSQNFIQNEIYNHDQVQDNNTYEAQQDAYYENYMKYLAMQH</sequence>
<evidence type="ECO:0000313" key="3">
    <source>
        <dbReference type="EMBL" id="KAH0570113.1"/>
    </source>
</evidence>